<dbReference type="GO" id="GO:0006508">
    <property type="term" value="P:proteolysis"/>
    <property type="evidence" value="ECO:0007669"/>
    <property type="project" value="UniProtKB-KW"/>
</dbReference>
<name>A0A8J7CPD7_9PROT</name>
<keyword evidence="5 11" id="KW-0812">Transmembrane</keyword>
<evidence type="ECO:0000256" key="6">
    <source>
        <dbReference type="ARBA" id="ARBA00022801"/>
    </source>
</evidence>
<dbReference type="InterPro" id="IPR036034">
    <property type="entry name" value="PDZ_sf"/>
</dbReference>
<dbReference type="GO" id="GO:0046872">
    <property type="term" value="F:metal ion binding"/>
    <property type="evidence" value="ECO:0007669"/>
    <property type="project" value="UniProtKB-KW"/>
</dbReference>
<dbReference type="EC" id="3.4.24.-" evidence="11"/>
<dbReference type="SUPFAM" id="SSF50156">
    <property type="entry name" value="PDZ domain-like"/>
    <property type="match status" value="1"/>
</dbReference>
<dbReference type="PANTHER" id="PTHR42837:SF2">
    <property type="entry name" value="MEMBRANE METALLOPROTEASE ARASP2, CHLOROPLASTIC-RELATED"/>
    <property type="match status" value="1"/>
</dbReference>
<dbReference type="InterPro" id="IPR004387">
    <property type="entry name" value="Pept_M50_Zn"/>
</dbReference>
<feature type="domain" description="PDZ" evidence="12">
    <location>
        <begin position="177"/>
        <end position="206"/>
    </location>
</feature>
<dbReference type="PROSITE" id="PS50106">
    <property type="entry name" value="PDZ"/>
    <property type="match status" value="1"/>
</dbReference>
<evidence type="ECO:0000256" key="10">
    <source>
        <dbReference type="ARBA" id="ARBA00023136"/>
    </source>
</evidence>
<evidence type="ECO:0000256" key="3">
    <source>
        <dbReference type="ARBA" id="ARBA00007931"/>
    </source>
</evidence>
<dbReference type="CDD" id="cd23081">
    <property type="entry name" value="cpPDZ_EcRseP-like"/>
    <property type="match status" value="1"/>
</dbReference>
<feature type="transmembrane region" description="Helical" evidence="11">
    <location>
        <begin position="143"/>
        <end position="168"/>
    </location>
</feature>
<evidence type="ECO:0000313" key="14">
    <source>
        <dbReference type="Proteomes" id="UP000631034"/>
    </source>
</evidence>
<evidence type="ECO:0000313" key="13">
    <source>
        <dbReference type="EMBL" id="MBE1236917.1"/>
    </source>
</evidence>
<evidence type="ECO:0000256" key="11">
    <source>
        <dbReference type="RuleBase" id="RU362031"/>
    </source>
</evidence>
<dbReference type="InterPro" id="IPR008915">
    <property type="entry name" value="Peptidase_M50"/>
</dbReference>
<comment type="similarity">
    <text evidence="3 11">Belongs to the peptidase M50B family.</text>
</comment>
<dbReference type="Proteomes" id="UP000631034">
    <property type="component" value="Unassembled WGS sequence"/>
</dbReference>
<keyword evidence="14" id="KW-1185">Reference proteome</keyword>
<dbReference type="Pfam" id="PF17820">
    <property type="entry name" value="PDZ_6"/>
    <property type="match status" value="1"/>
</dbReference>
<keyword evidence="6 11" id="KW-0378">Hydrolase</keyword>
<evidence type="ECO:0000256" key="2">
    <source>
        <dbReference type="ARBA" id="ARBA00004141"/>
    </source>
</evidence>
<evidence type="ECO:0000256" key="5">
    <source>
        <dbReference type="ARBA" id="ARBA00022692"/>
    </source>
</evidence>
<dbReference type="EMBL" id="JACZHT010000002">
    <property type="protein sequence ID" value="MBE1236917.1"/>
    <property type="molecule type" value="Genomic_DNA"/>
</dbReference>
<dbReference type="InterPro" id="IPR041489">
    <property type="entry name" value="PDZ_6"/>
</dbReference>
<feature type="transmembrane region" description="Helical" evidence="11">
    <location>
        <begin position="31"/>
        <end position="55"/>
    </location>
</feature>
<feature type="transmembrane region" description="Helical" evidence="11">
    <location>
        <begin position="378"/>
        <end position="396"/>
    </location>
</feature>
<dbReference type="GO" id="GO:0004222">
    <property type="term" value="F:metalloendopeptidase activity"/>
    <property type="evidence" value="ECO:0007669"/>
    <property type="project" value="InterPro"/>
</dbReference>
<keyword evidence="9 11" id="KW-0482">Metalloprotease</keyword>
<proteinExistence type="inferred from homology"/>
<dbReference type="GO" id="GO:0016020">
    <property type="term" value="C:membrane"/>
    <property type="evidence" value="ECO:0007669"/>
    <property type="project" value="UniProtKB-SubCell"/>
</dbReference>
<dbReference type="InterPro" id="IPR001478">
    <property type="entry name" value="PDZ"/>
</dbReference>
<keyword evidence="11" id="KW-0479">Metal-binding</keyword>
<evidence type="ECO:0000256" key="7">
    <source>
        <dbReference type="ARBA" id="ARBA00022833"/>
    </source>
</evidence>
<dbReference type="SMART" id="SM00228">
    <property type="entry name" value="PDZ"/>
    <property type="match status" value="1"/>
</dbReference>
<evidence type="ECO:0000259" key="12">
    <source>
        <dbReference type="PROSITE" id="PS50106"/>
    </source>
</evidence>
<reference evidence="13" key="1">
    <citation type="submission" date="2020-10" db="EMBL/GenBank/DDBJ databases">
        <title>Genome sequence of the unusual species of purple photosynthetic bacteria, Phaeovibrio sulfidiphilus DSM 23193, type strain.</title>
        <authorList>
            <person name="Kyndt J.A."/>
            <person name="Meyer T.E."/>
        </authorList>
    </citation>
    <scope>NUCLEOTIDE SEQUENCE</scope>
    <source>
        <strain evidence="13">DSM 23193</strain>
    </source>
</reference>
<organism evidence="13 14">
    <name type="scientific">Phaeovibrio sulfidiphilus</name>
    <dbReference type="NCBI Taxonomy" id="1220600"/>
    <lineage>
        <taxon>Bacteria</taxon>
        <taxon>Pseudomonadati</taxon>
        <taxon>Pseudomonadota</taxon>
        <taxon>Alphaproteobacteria</taxon>
        <taxon>Rhodospirillales</taxon>
        <taxon>Rhodospirillaceae</taxon>
        <taxon>Phaeovibrio</taxon>
    </lineage>
</organism>
<comment type="caution">
    <text evidence="13">The sequence shown here is derived from an EMBL/GenBank/DDBJ whole genome shotgun (WGS) entry which is preliminary data.</text>
</comment>
<dbReference type="PANTHER" id="PTHR42837">
    <property type="entry name" value="REGULATOR OF SIGMA-E PROTEASE RSEP"/>
    <property type="match status" value="1"/>
</dbReference>
<protein>
    <recommendedName>
        <fullName evidence="11">Zinc metalloprotease</fullName>
        <ecNumber evidence="11">3.4.24.-</ecNumber>
    </recommendedName>
</protein>
<accession>A0A8J7CPD7</accession>
<evidence type="ECO:0000256" key="1">
    <source>
        <dbReference type="ARBA" id="ARBA00001947"/>
    </source>
</evidence>
<feature type="transmembrane region" description="Helical" evidence="11">
    <location>
        <begin position="329"/>
        <end position="348"/>
    </location>
</feature>
<keyword evidence="4" id="KW-0645">Protease</keyword>
<dbReference type="AlphaFoldDB" id="A0A8J7CPD7"/>
<sequence length="410" mass="44220">MPETPSPSSAGDALESAISAVSGTASEATGFWASAGDVGFILLGFLIVLSIVVFVHEMGHFLVARLNRVRVETFSIGFGPELGGFTDRHGTRWSLSAIPMGGYVRFFGDEDATSATADKEALREMTDAEKAVCFQYKSVMQRFAIVAAGPLANFVLAIAIFWGVFMVWGQLRPEARIAEVVDGMPAQAAGLRAGDLIVSVDGHDVEARQDVQRTVMLAGDRAVKVTVKRDGALLDYDVPVTAVMRGDALDNKVKIGQIGIIFTPGSEADRVRLGPVEALGEGFAQTGALVVDTFRFVGQMITGYRSTEELRGPITIARMSGKALEQGTLGFLMFVALLSANLGLINLLPIPMLDGGHLVFYTWEALRGRPLSDRVQEWMLRFGLAAVLTLMVYATFNDIVPQWLDKVKGL</sequence>
<dbReference type="Gene3D" id="2.30.42.10">
    <property type="match status" value="1"/>
</dbReference>
<dbReference type="RefSeq" id="WP_192533916.1">
    <property type="nucleotide sequence ID" value="NZ_JACZHT010000002.1"/>
</dbReference>
<keyword evidence="8 11" id="KW-1133">Transmembrane helix</keyword>
<evidence type="ECO:0000256" key="9">
    <source>
        <dbReference type="ARBA" id="ARBA00023049"/>
    </source>
</evidence>
<comment type="cofactor">
    <cofactor evidence="1 11">
        <name>Zn(2+)</name>
        <dbReference type="ChEBI" id="CHEBI:29105"/>
    </cofactor>
</comment>
<evidence type="ECO:0000256" key="8">
    <source>
        <dbReference type="ARBA" id="ARBA00022989"/>
    </source>
</evidence>
<evidence type="ECO:0000256" key="4">
    <source>
        <dbReference type="ARBA" id="ARBA00022670"/>
    </source>
</evidence>
<dbReference type="CDD" id="cd06163">
    <property type="entry name" value="S2P-M50_PDZ_RseP-like"/>
    <property type="match status" value="1"/>
</dbReference>
<comment type="subcellular location">
    <subcellularLocation>
        <location evidence="2">Membrane</location>
        <topology evidence="2">Multi-pass membrane protein</topology>
    </subcellularLocation>
</comment>
<dbReference type="Pfam" id="PF02163">
    <property type="entry name" value="Peptidase_M50"/>
    <property type="match status" value="1"/>
</dbReference>
<gene>
    <name evidence="13" type="primary">rseP</name>
    <name evidence="13" type="ORF">IHV25_04555</name>
</gene>
<keyword evidence="10 11" id="KW-0472">Membrane</keyword>
<dbReference type="NCBIfam" id="TIGR00054">
    <property type="entry name" value="RIP metalloprotease RseP"/>
    <property type="match status" value="1"/>
</dbReference>
<keyword evidence="7 11" id="KW-0862">Zinc</keyword>